<dbReference type="PANTHER" id="PTHR31549">
    <property type="entry name" value="PROTEIN, PUTATIVE (DUF247)-RELATED-RELATED"/>
    <property type="match status" value="1"/>
</dbReference>
<gene>
    <name evidence="1" type="ORF">Ccrd_023720</name>
</gene>
<keyword evidence="2" id="KW-1185">Reference proteome</keyword>
<dbReference type="OMA" id="HCWRPEL"/>
<name>A0A103XWB0_CYNCS</name>
<comment type="caution">
    <text evidence="1">The sequence shown here is derived from an EMBL/GenBank/DDBJ whole genome shotgun (WGS) entry which is preliminary data.</text>
</comment>
<protein>
    <submittedName>
        <fullName evidence="1">Uncharacterized protein</fullName>
    </submittedName>
</protein>
<dbReference type="AlphaFoldDB" id="A0A103XWB0"/>
<sequence>MNSNPNLISGDRRWILQIRQTIDEDIEEDDIDFPVSIFNVPTSLVSTKPDCYIPQQVALGPYHHWRPELYEMERFKISAARRYQKQLQDGGLKFEHIVDQLAVFEPRIRACYHKYLDFDGETLIWMMALDASFLIGFLDVYAIENGFVMRFSSRTLRLGDFSCRRFAYDAILRDIVMLENQIPIFLLEKMLEFQFHCLESAQKSLTSMLVGFCKEVSPLRVITDVRQVLHSTHVLGFLYHMIVDPIMLSHNQQEEEEEETRYNFFKGIINGVQRFLERLKHSEPVKLIEKFSPAIVSNVPVVRIFKHHVFKEDKQVLNVDQRDHKPPLTEEISIPSVTDLSKAGFRFSPSAGGIFTINFDANSSVFFLPVLSLDVNTDVVLRNLIAYEACNASGPLILTRYTELMNGIIDTKEDAKLLRERGIMVNRLKNDEEVANLWNGMSRSVRLTKVPFLDKVIEDVNKNYERTLRVRIEKLMKVYVVESWQFLVYILY</sequence>
<dbReference type="Gramene" id="KVH98055">
    <property type="protein sequence ID" value="KVH98055"/>
    <property type="gene ID" value="Ccrd_023720"/>
</dbReference>
<dbReference type="PANTHER" id="PTHR31549:SF23">
    <property type="entry name" value="OS03G0591600 PROTEIN"/>
    <property type="match status" value="1"/>
</dbReference>
<reference evidence="1 2" key="1">
    <citation type="journal article" date="2016" name="Sci. Rep.">
        <title>The genome sequence of the outbreeding globe artichoke constructed de novo incorporating a phase-aware low-pass sequencing strategy of F1 progeny.</title>
        <authorList>
            <person name="Scaglione D."/>
            <person name="Reyes-Chin-Wo S."/>
            <person name="Acquadro A."/>
            <person name="Froenicke L."/>
            <person name="Portis E."/>
            <person name="Beitel C."/>
            <person name="Tirone M."/>
            <person name="Mauro R."/>
            <person name="Lo Monaco A."/>
            <person name="Mauromicale G."/>
            <person name="Faccioli P."/>
            <person name="Cattivelli L."/>
            <person name="Rieseberg L."/>
            <person name="Michelmore R."/>
            <person name="Lanteri S."/>
        </authorList>
    </citation>
    <scope>NUCLEOTIDE SEQUENCE [LARGE SCALE GENOMIC DNA]</scope>
    <source>
        <strain evidence="1">2C</strain>
    </source>
</reference>
<accession>A0A103XWB0</accession>
<dbReference type="Proteomes" id="UP000243975">
    <property type="component" value="Unassembled WGS sequence"/>
</dbReference>
<dbReference type="EMBL" id="LEKV01003811">
    <property type="protein sequence ID" value="KVH98055.1"/>
    <property type="molecule type" value="Genomic_DNA"/>
</dbReference>
<dbReference type="STRING" id="59895.A0A103XWB0"/>
<evidence type="ECO:0000313" key="2">
    <source>
        <dbReference type="Proteomes" id="UP000243975"/>
    </source>
</evidence>
<evidence type="ECO:0000313" key="1">
    <source>
        <dbReference type="EMBL" id="KVH98055.1"/>
    </source>
</evidence>
<dbReference type="Pfam" id="PF03140">
    <property type="entry name" value="DUF247"/>
    <property type="match status" value="1"/>
</dbReference>
<organism evidence="1 2">
    <name type="scientific">Cynara cardunculus var. scolymus</name>
    <name type="common">Globe artichoke</name>
    <name type="synonym">Cynara scolymus</name>
    <dbReference type="NCBI Taxonomy" id="59895"/>
    <lineage>
        <taxon>Eukaryota</taxon>
        <taxon>Viridiplantae</taxon>
        <taxon>Streptophyta</taxon>
        <taxon>Embryophyta</taxon>
        <taxon>Tracheophyta</taxon>
        <taxon>Spermatophyta</taxon>
        <taxon>Magnoliopsida</taxon>
        <taxon>eudicotyledons</taxon>
        <taxon>Gunneridae</taxon>
        <taxon>Pentapetalae</taxon>
        <taxon>asterids</taxon>
        <taxon>campanulids</taxon>
        <taxon>Asterales</taxon>
        <taxon>Asteraceae</taxon>
        <taxon>Carduoideae</taxon>
        <taxon>Cardueae</taxon>
        <taxon>Carduinae</taxon>
        <taxon>Cynara</taxon>
    </lineage>
</organism>
<proteinExistence type="predicted"/>
<dbReference type="InterPro" id="IPR004158">
    <property type="entry name" value="DUF247_pln"/>
</dbReference>